<dbReference type="STRING" id="436010.A0A165YT01"/>
<dbReference type="SUPFAM" id="SSF52777">
    <property type="entry name" value="CoA-dependent acyltransferases"/>
    <property type="match status" value="2"/>
</dbReference>
<evidence type="ECO:0000313" key="7">
    <source>
        <dbReference type="EMBL" id="KZP09883.1"/>
    </source>
</evidence>
<organism evidence="7 8">
    <name type="scientific">Athelia psychrophila</name>
    <dbReference type="NCBI Taxonomy" id="1759441"/>
    <lineage>
        <taxon>Eukaryota</taxon>
        <taxon>Fungi</taxon>
        <taxon>Dikarya</taxon>
        <taxon>Basidiomycota</taxon>
        <taxon>Agaricomycotina</taxon>
        <taxon>Agaricomycetes</taxon>
        <taxon>Agaricomycetidae</taxon>
        <taxon>Atheliales</taxon>
        <taxon>Atheliaceae</taxon>
        <taxon>Athelia</taxon>
    </lineage>
</organism>
<dbReference type="PROSITE" id="PS00440">
    <property type="entry name" value="ACYLTRANSF_C_2"/>
    <property type="match status" value="1"/>
</dbReference>
<dbReference type="Gene3D" id="3.30.559.70">
    <property type="entry name" value="Choline/Carnitine o-acyltransferase, domain 2"/>
    <property type="match status" value="1"/>
</dbReference>
<dbReference type="InterPro" id="IPR023213">
    <property type="entry name" value="CAT-like_dom_sf"/>
</dbReference>
<evidence type="ECO:0000259" key="6">
    <source>
        <dbReference type="Pfam" id="PF00755"/>
    </source>
</evidence>
<keyword evidence="2 5" id="KW-0808">Transferase</keyword>
<dbReference type="InterPro" id="IPR042231">
    <property type="entry name" value="Cho/carn_acyl_trans_2"/>
</dbReference>
<dbReference type="AlphaFoldDB" id="A0A165YT01"/>
<comment type="similarity">
    <text evidence="1 5">Belongs to the carnitine/choline acetyltransferase family.</text>
</comment>
<feature type="active site" description="Proton acceptor" evidence="4">
    <location>
        <position position="338"/>
    </location>
</feature>
<gene>
    <name evidence="7" type="ORF">FIBSPDRAFT_922434</name>
</gene>
<dbReference type="Gene3D" id="3.30.559.10">
    <property type="entry name" value="Chloramphenicol acetyltransferase-like domain"/>
    <property type="match status" value="1"/>
</dbReference>
<protein>
    <submittedName>
        <fullName evidence="7">Acyltransferase ChoActase/COT/CPT</fullName>
    </submittedName>
</protein>
<evidence type="ECO:0000313" key="8">
    <source>
        <dbReference type="Proteomes" id="UP000076532"/>
    </source>
</evidence>
<dbReference type="Pfam" id="PF00755">
    <property type="entry name" value="Carn_acyltransf"/>
    <property type="match status" value="1"/>
</dbReference>
<reference evidence="7 8" key="1">
    <citation type="journal article" date="2016" name="Mol. Biol. Evol.">
        <title>Comparative Genomics of Early-Diverging Mushroom-Forming Fungi Provides Insights into the Origins of Lignocellulose Decay Capabilities.</title>
        <authorList>
            <person name="Nagy L.G."/>
            <person name="Riley R."/>
            <person name="Tritt A."/>
            <person name="Adam C."/>
            <person name="Daum C."/>
            <person name="Floudas D."/>
            <person name="Sun H."/>
            <person name="Yadav J.S."/>
            <person name="Pangilinan J."/>
            <person name="Larsson K.H."/>
            <person name="Matsuura K."/>
            <person name="Barry K."/>
            <person name="Labutti K."/>
            <person name="Kuo R."/>
            <person name="Ohm R.A."/>
            <person name="Bhattacharya S.S."/>
            <person name="Shirouzu T."/>
            <person name="Yoshinaga Y."/>
            <person name="Martin F.M."/>
            <person name="Grigoriev I.V."/>
            <person name="Hibbett D.S."/>
        </authorList>
    </citation>
    <scope>NUCLEOTIDE SEQUENCE [LARGE SCALE GENOMIC DNA]</scope>
    <source>
        <strain evidence="7 8">CBS 109695</strain>
    </source>
</reference>
<evidence type="ECO:0000256" key="1">
    <source>
        <dbReference type="ARBA" id="ARBA00005232"/>
    </source>
</evidence>
<dbReference type="Proteomes" id="UP000076532">
    <property type="component" value="Unassembled WGS sequence"/>
</dbReference>
<feature type="domain" description="Choline/carnitine acyltransferase" evidence="6">
    <location>
        <begin position="44"/>
        <end position="609"/>
    </location>
</feature>
<dbReference type="GO" id="GO:0016746">
    <property type="term" value="F:acyltransferase activity"/>
    <property type="evidence" value="ECO:0007669"/>
    <property type="project" value="UniProtKB-KW"/>
</dbReference>
<dbReference type="PANTHER" id="PTHR22589:SF103">
    <property type="entry name" value="CARNITINE O-ACETYL-TRANSFERASE, ISOFORM A-RELATED"/>
    <property type="match status" value="1"/>
</dbReference>
<dbReference type="PROSITE" id="PS00439">
    <property type="entry name" value="ACYLTRANSF_C_1"/>
    <property type="match status" value="1"/>
</dbReference>
<dbReference type="PANTHER" id="PTHR22589">
    <property type="entry name" value="CARNITINE O-ACYLTRANSFERASE"/>
    <property type="match status" value="1"/>
</dbReference>
<dbReference type="EMBL" id="KV417690">
    <property type="protein sequence ID" value="KZP09883.1"/>
    <property type="molecule type" value="Genomic_DNA"/>
</dbReference>
<keyword evidence="3 5" id="KW-0012">Acyltransferase</keyword>
<dbReference type="OrthoDB" id="240216at2759"/>
<evidence type="ECO:0000256" key="3">
    <source>
        <dbReference type="ARBA" id="ARBA00023315"/>
    </source>
</evidence>
<name>A0A165YT01_9AGAM</name>
<sequence>MSLIARRAISSSVKLTTRPSNWKALAPAPLPGTTFAAQASLPKLPVPALPATLARLKQSLIPLASSPSELAAANSKIDAFAEIAGPELQKRLLKHAEGKGHWLEAWWDDLAYQSYRDSTIINVSYCYGFTPQPAHLPQFPAARAASIAHGALLFRRKLRKGTLAPDVGGQCMDSFRWMFDCSRVPGPNGVDWSITHAASASHEDPHIVVFRGNVPWKVRASSFADLERAFQHIYGNSADGPPVGLLPTQNRDVWATVYPLLTASPVNADIIHTIHSAAFCVSLDAAHPPDADPHRPVNFSRALWHGGKSGKALGNRWVDKPVSFIVYDDASAGIMGEHSMMDGTPTVRLCDDILSGLAAPNSAETLLSTPAPAFSFTPPTPMTWEITPEITKAIDDAEKALAILVNNQALNVVKTSYGKAAIKTLRLSPDAWAQLVIQLAYRRMHGPAPCATYESAATRRFARWGLEADAWVRAMLATPSSASAGKEKRKLFEKAARRHVALAKEAGAGQGIDRHLLGLRQLLPSPSSSSAADGFATAAQLFSDPLVKRSAHWTLSTSALFSRHFAAYGFGEVVVDGYGVPYITGFDDYLMFTVTSLAAMPNAEFSEAIRAAGEEVYGLFTSEEAVAERREKAKL</sequence>
<evidence type="ECO:0000256" key="2">
    <source>
        <dbReference type="ARBA" id="ARBA00022679"/>
    </source>
</evidence>
<accession>A0A165YT01</accession>
<evidence type="ECO:0000256" key="4">
    <source>
        <dbReference type="PIRSR" id="PIRSR600542-1"/>
    </source>
</evidence>
<keyword evidence="8" id="KW-1185">Reference proteome</keyword>
<proteinExistence type="inferred from homology"/>
<dbReference type="InterPro" id="IPR000542">
    <property type="entry name" value="Carn_acyl_trans"/>
</dbReference>
<evidence type="ECO:0000256" key="5">
    <source>
        <dbReference type="RuleBase" id="RU003801"/>
    </source>
</evidence>
<dbReference type="InterPro" id="IPR039551">
    <property type="entry name" value="Cho/carn_acyl_trans"/>
</dbReference>